<dbReference type="InterPro" id="IPR016181">
    <property type="entry name" value="Acyl_CoA_acyltransferase"/>
</dbReference>
<evidence type="ECO:0000256" key="1">
    <source>
        <dbReference type="ARBA" id="ARBA00022679"/>
    </source>
</evidence>
<organism evidence="4 5">
    <name type="scientific">Saccharomonospora piscinae</name>
    <dbReference type="NCBI Taxonomy" id="687388"/>
    <lineage>
        <taxon>Bacteria</taxon>
        <taxon>Bacillati</taxon>
        <taxon>Actinomycetota</taxon>
        <taxon>Actinomycetes</taxon>
        <taxon>Pseudonocardiales</taxon>
        <taxon>Pseudonocardiaceae</taxon>
        <taxon>Saccharomonospora</taxon>
    </lineage>
</organism>
<comment type="caution">
    <text evidence="4">The sequence shown here is derived from an EMBL/GenBank/DDBJ whole genome shotgun (WGS) entry which is preliminary data.</text>
</comment>
<gene>
    <name evidence="4" type="ORF">B1813_08995</name>
</gene>
<dbReference type="EMBL" id="MWIH01000005">
    <property type="protein sequence ID" value="OQO93149.1"/>
    <property type="molecule type" value="Genomic_DNA"/>
</dbReference>
<dbReference type="GO" id="GO:0016747">
    <property type="term" value="F:acyltransferase activity, transferring groups other than amino-acyl groups"/>
    <property type="evidence" value="ECO:0007669"/>
    <property type="project" value="InterPro"/>
</dbReference>
<dbReference type="PROSITE" id="PS51186">
    <property type="entry name" value="GNAT"/>
    <property type="match status" value="1"/>
</dbReference>
<sequence length="174" mass="19185">MDTIEIRPGRPSDADALLAMFDGAVRWLAERGRAGQWGSTPWSEDEQRVARVSGMAEHPGLVIAEVGGEVAGASIFADHPPEHIPPVTEPEVYIDLLITSRVHTGRGVGARLLREAREETRRRGRSLLRVDCWAGGDGRLVAYYRGQGFTPTETFEVRGWTGQVFEDRESFVAA</sequence>
<dbReference type="PANTHER" id="PTHR43877">
    <property type="entry name" value="AMINOALKYLPHOSPHONATE N-ACETYLTRANSFERASE-RELATED-RELATED"/>
    <property type="match status" value="1"/>
</dbReference>
<evidence type="ECO:0000259" key="3">
    <source>
        <dbReference type="PROSITE" id="PS51186"/>
    </source>
</evidence>
<dbReference type="SUPFAM" id="SSF55729">
    <property type="entry name" value="Acyl-CoA N-acyltransferases (Nat)"/>
    <property type="match status" value="1"/>
</dbReference>
<keyword evidence="5" id="KW-1185">Reference proteome</keyword>
<evidence type="ECO:0000313" key="5">
    <source>
        <dbReference type="Proteomes" id="UP000192591"/>
    </source>
</evidence>
<dbReference type="Proteomes" id="UP000192591">
    <property type="component" value="Unassembled WGS sequence"/>
</dbReference>
<protein>
    <submittedName>
        <fullName evidence="4">GNAT family N-acetyltransferase</fullName>
    </submittedName>
</protein>
<proteinExistence type="predicted"/>
<dbReference type="STRING" id="1962155.B1813_08995"/>
<dbReference type="InterPro" id="IPR000182">
    <property type="entry name" value="GNAT_dom"/>
</dbReference>
<reference evidence="4 5" key="1">
    <citation type="submission" date="2017-02" db="EMBL/GenBank/DDBJ databases">
        <title>Draft genome of Saccharomonospora sp. 154.</title>
        <authorList>
            <person name="Alonso-Carmona G.S."/>
            <person name="De La Haba R."/>
            <person name="Vera-Gargallo B."/>
            <person name="Sandoval-Trujillo A.H."/>
            <person name="Ramirez-Duran N."/>
            <person name="Ventosa A."/>
        </authorList>
    </citation>
    <scope>NUCLEOTIDE SEQUENCE [LARGE SCALE GENOMIC DNA]</scope>
    <source>
        <strain evidence="4 5">LRS4.154</strain>
    </source>
</reference>
<dbReference type="Pfam" id="PF00583">
    <property type="entry name" value="Acetyltransf_1"/>
    <property type="match status" value="1"/>
</dbReference>
<dbReference type="Gene3D" id="3.40.630.30">
    <property type="match status" value="1"/>
</dbReference>
<feature type="domain" description="N-acetyltransferase" evidence="3">
    <location>
        <begin position="4"/>
        <end position="174"/>
    </location>
</feature>
<keyword evidence="1 4" id="KW-0808">Transferase</keyword>
<name>A0A1V9A7P3_SACPI</name>
<dbReference type="PANTHER" id="PTHR43877:SF2">
    <property type="entry name" value="AMINOALKYLPHOSPHONATE N-ACETYLTRANSFERASE-RELATED"/>
    <property type="match status" value="1"/>
</dbReference>
<keyword evidence="2" id="KW-0012">Acyltransferase</keyword>
<accession>A0A1V9A7P3</accession>
<evidence type="ECO:0000256" key="2">
    <source>
        <dbReference type="ARBA" id="ARBA00023315"/>
    </source>
</evidence>
<dbReference type="CDD" id="cd04301">
    <property type="entry name" value="NAT_SF"/>
    <property type="match status" value="1"/>
</dbReference>
<dbReference type="AlphaFoldDB" id="A0A1V9A7P3"/>
<dbReference type="InterPro" id="IPR050832">
    <property type="entry name" value="Bact_Acetyltransf"/>
</dbReference>
<evidence type="ECO:0000313" key="4">
    <source>
        <dbReference type="EMBL" id="OQO93149.1"/>
    </source>
</evidence>